<reference evidence="1 2" key="1">
    <citation type="submission" date="2020-04" db="EMBL/GenBank/DDBJ databases">
        <title>Draft genome of Pyxidicoccus fallax type strain.</title>
        <authorList>
            <person name="Whitworth D.E."/>
        </authorList>
    </citation>
    <scope>NUCLEOTIDE SEQUENCE [LARGE SCALE GENOMIC DNA]</scope>
    <source>
        <strain evidence="1 2">DSM 14698</strain>
    </source>
</reference>
<keyword evidence="2" id="KW-1185">Reference proteome</keyword>
<evidence type="ECO:0000313" key="1">
    <source>
        <dbReference type="EMBL" id="NMO23234.1"/>
    </source>
</evidence>
<name>A0A848M1J4_9BACT</name>
<dbReference type="Proteomes" id="UP000518300">
    <property type="component" value="Unassembled WGS sequence"/>
</dbReference>
<evidence type="ECO:0008006" key="3">
    <source>
        <dbReference type="Google" id="ProtNLM"/>
    </source>
</evidence>
<dbReference type="AlphaFoldDB" id="A0A848M1J4"/>
<dbReference type="RefSeq" id="WP_169352336.1">
    <property type="nucleotide sequence ID" value="NZ_JABBJJ010000560.1"/>
</dbReference>
<accession>A0A848M1J4</accession>
<sequence length="96" mass="10580">MQVKRFIGSVLLSAGLLAGCGGIEADVEEQSSLESRKDELPSCNNMAFERVFYSEPEKINVVGGWLCECGWSNPGRWGALTGYFTDFNESYCESNP</sequence>
<comment type="caution">
    <text evidence="1">The sequence shown here is derived from an EMBL/GenBank/DDBJ whole genome shotgun (WGS) entry which is preliminary data.</text>
</comment>
<proteinExistence type="predicted"/>
<dbReference type="EMBL" id="JABBJJ010000560">
    <property type="protein sequence ID" value="NMO23234.1"/>
    <property type="molecule type" value="Genomic_DNA"/>
</dbReference>
<evidence type="ECO:0000313" key="2">
    <source>
        <dbReference type="Proteomes" id="UP000518300"/>
    </source>
</evidence>
<organism evidence="1 2">
    <name type="scientific">Pyxidicoccus fallax</name>
    <dbReference type="NCBI Taxonomy" id="394095"/>
    <lineage>
        <taxon>Bacteria</taxon>
        <taxon>Pseudomonadati</taxon>
        <taxon>Myxococcota</taxon>
        <taxon>Myxococcia</taxon>
        <taxon>Myxococcales</taxon>
        <taxon>Cystobacterineae</taxon>
        <taxon>Myxococcaceae</taxon>
        <taxon>Pyxidicoccus</taxon>
    </lineage>
</organism>
<gene>
    <name evidence="1" type="ORF">HG543_51495</name>
</gene>
<protein>
    <recommendedName>
        <fullName evidence="3">Lipoprotein</fullName>
    </recommendedName>
</protein>
<dbReference type="PROSITE" id="PS51257">
    <property type="entry name" value="PROKAR_LIPOPROTEIN"/>
    <property type="match status" value="1"/>
</dbReference>